<dbReference type="EMBL" id="MT598256">
    <property type="protein sequence ID" value="QNH68065.1"/>
    <property type="molecule type" value="mRNA"/>
</dbReference>
<keyword evidence="2" id="KW-1003">Cell membrane</keyword>
<keyword evidence="8 10" id="KW-0675">Receptor</keyword>
<protein>
    <recommendedName>
        <fullName evidence="10">Odorant receptor</fullName>
    </recommendedName>
</protein>
<evidence type="ECO:0000256" key="6">
    <source>
        <dbReference type="ARBA" id="ARBA00022989"/>
    </source>
</evidence>
<evidence type="ECO:0000256" key="10">
    <source>
        <dbReference type="RuleBase" id="RU351113"/>
    </source>
</evidence>
<comment type="similarity">
    <text evidence="10">Belongs to the insect chemoreceptor superfamily. Heteromeric odorant receptor channel (TC 1.A.69) family.</text>
</comment>
<keyword evidence="3 10" id="KW-0716">Sensory transduction</keyword>
<evidence type="ECO:0000256" key="7">
    <source>
        <dbReference type="ARBA" id="ARBA00023136"/>
    </source>
</evidence>
<organism evidence="11">
    <name type="scientific">Apriona germarii</name>
    <name type="common">Mulberry longhorn beetle</name>
    <name type="synonym">Lamia germarii</name>
    <dbReference type="NCBI Taxonomy" id="157307"/>
    <lineage>
        <taxon>Eukaryota</taxon>
        <taxon>Metazoa</taxon>
        <taxon>Ecdysozoa</taxon>
        <taxon>Arthropoda</taxon>
        <taxon>Hexapoda</taxon>
        <taxon>Insecta</taxon>
        <taxon>Pterygota</taxon>
        <taxon>Neoptera</taxon>
        <taxon>Endopterygota</taxon>
        <taxon>Coleoptera</taxon>
        <taxon>Polyphaga</taxon>
        <taxon>Cucujiformia</taxon>
        <taxon>Chrysomeloidea</taxon>
        <taxon>Cerambycidae</taxon>
        <taxon>Lamiinae</taxon>
        <taxon>Batocerini</taxon>
        <taxon>Apriona</taxon>
    </lineage>
</organism>
<dbReference type="GO" id="GO:0005886">
    <property type="term" value="C:plasma membrane"/>
    <property type="evidence" value="ECO:0007669"/>
    <property type="project" value="UniProtKB-SubCell"/>
</dbReference>
<evidence type="ECO:0000256" key="8">
    <source>
        <dbReference type="ARBA" id="ARBA00023170"/>
    </source>
</evidence>
<dbReference type="Pfam" id="PF02949">
    <property type="entry name" value="7tm_6"/>
    <property type="match status" value="1"/>
</dbReference>
<dbReference type="InterPro" id="IPR004117">
    <property type="entry name" value="7tm6_olfct_rcpt"/>
</dbReference>
<evidence type="ECO:0000256" key="1">
    <source>
        <dbReference type="ARBA" id="ARBA00004651"/>
    </source>
</evidence>
<dbReference type="GO" id="GO:0005549">
    <property type="term" value="F:odorant binding"/>
    <property type="evidence" value="ECO:0007669"/>
    <property type="project" value="InterPro"/>
</dbReference>
<name>A0A7G7WND9_APRGE</name>
<keyword evidence="7 10" id="KW-0472">Membrane</keyword>
<dbReference type="GO" id="GO:0004984">
    <property type="term" value="F:olfactory receptor activity"/>
    <property type="evidence" value="ECO:0007669"/>
    <property type="project" value="InterPro"/>
</dbReference>
<comment type="subcellular location">
    <subcellularLocation>
        <location evidence="1 10">Cell membrane</location>
        <topology evidence="1 10">Multi-pass membrane protein</topology>
    </subcellularLocation>
</comment>
<reference evidence="11" key="1">
    <citation type="journal article" date="2020" name="Front. Physiol.">
        <title>Identification and Expression Profile of Olfactory Receptor Genes Based on Apriona germari (Hope) Antennal Transcriptome.</title>
        <authorList>
            <person name="Qian J.L."/>
            <person name="Mang D.Z."/>
            <person name="Lv G.C."/>
            <person name="Ye J."/>
            <person name="Li Z.Q."/>
            <person name="Chu B."/>
            <person name="Sun L."/>
            <person name="Liu Y.J."/>
            <person name="Zhang L.W."/>
        </authorList>
    </citation>
    <scope>NUCLEOTIDE SEQUENCE</scope>
    <source>
        <tissue evidence="11">Antenna</tissue>
    </source>
</reference>
<evidence type="ECO:0000256" key="4">
    <source>
        <dbReference type="ARBA" id="ARBA00022692"/>
    </source>
</evidence>
<keyword evidence="5 10" id="KW-0552">Olfaction</keyword>
<proteinExistence type="evidence at transcript level"/>
<reference evidence="11" key="2">
    <citation type="submission" date="2020-06" db="EMBL/GenBank/DDBJ databases">
        <authorList>
            <person name="Qian J."/>
        </authorList>
    </citation>
    <scope>NUCLEOTIDE SEQUENCE</scope>
    <source>
        <tissue evidence="11">Antenna</tissue>
    </source>
</reference>
<feature type="transmembrane region" description="Helical" evidence="10">
    <location>
        <begin position="127"/>
        <end position="145"/>
    </location>
</feature>
<keyword evidence="4 10" id="KW-0812">Transmembrane</keyword>
<keyword evidence="9 10" id="KW-0807">Transducer</keyword>
<evidence type="ECO:0000313" key="11">
    <source>
        <dbReference type="EMBL" id="QNH68065.1"/>
    </source>
</evidence>
<dbReference type="GO" id="GO:0007165">
    <property type="term" value="P:signal transduction"/>
    <property type="evidence" value="ECO:0007669"/>
    <property type="project" value="UniProtKB-KW"/>
</dbReference>
<dbReference type="AlphaFoldDB" id="A0A7G7WND9"/>
<feature type="transmembrane region" description="Helical" evidence="10">
    <location>
        <begin position="29"/>
        <end position="52"/>
    </location>
</feature>
<sequence>MYPDNINFYLKLFNLIGVHPEKGGNVFQIMTYIFGAFVNLSTVFLSILLLVVKEQVTITDIVDCIESIGLLLHGYLKMTSLFIKRSNILNLLRTMESHFWNSENMKDSSTKKDLQKIFKFLKNVSDFFTFLCTIVAILFIIKGFLGQTIYEIYIPQWFPFYLSVFYQSLACVMTITCPVVGTDMFIFTTFMLTSLQFKMLNEEIKSIYGGSEENRIDTHTIKSRLKKCVGHHIFLQNYVKLLNDTFSEVLFIYNGEIVLSLCVEMYIVSTQNSIQAAVKAALYVFTGLFQYTVCYCIAAQAITDQAGEISNSVYFSNWYKYPEKYIRTATILMMLNGQKPIIITALKFMKVDLETCLKTIQTMLSYFMFLRTIGIQ</sequence>
<evidence type="ECO:0000256" key="5">
    <source>
        <dbReference type="ARBA" id="ARBA00022725"/>
    </source>
</evidence>
<keyword evidence="6 10" id="KW-1133">Transmembrane helix</keyword>
<feature type="transmembrane region" description="Helical" evidence="10">
    <location>
        <begin position="165"/>
        <end position="192"/>
    </location>
</feature>
<comment type="caution">
    <text evidence="10">Lacks conserved residue(s) required for the propagation of feature annotation.</text>
</comment>
<evidence type="ECO:0000256" key="2">
    <source>
        <dbReference type="ARBA" id="ARBA00022475"/>
    </source>
</evidence>
<dbReference type="PANTHER" id="PTHR21137:SF35">
    <property type="entry name" value="ODORANT RECEPTOR 19A-RELATED"/>
    <property type="match status" value="1"/>
</dbReference>
<accession>A0A7G7WND9</accession>
<evidence type="ECO:0000256" key="3">
    <source>
        <dbReference type="ARBA" id="ARBA00022606"/>
    </source>
</evidence>
<evidence type="ECO:0000256" key="9">
    <source>
        <dbReference type="ARBA" id="ARBA00023224"/>
    </source>
</evidence>
<dbReference type="PANTHER" id="PTHR21137">
    <property type="entry name" value="ODORANT RECEPTOR"/>
    <property type="match status" value="1"/>
</dbReference>